<organism evidence="2 3">
    <name type="scientific">Liparis tanakae</name>
    <name type="common">Tanaka's snailfish</name>
    <dbReference type="NCBI Taxonomy" id="230148"/>
    <lineage>
        <taxon>Eukaryota</taxon>
        <taxon>Metazoa</taxon>
        <taxon>Chordata</taxon>
        <taxon>Craniata</taxon>
        <taxon>Vertebrata</taxon>
        <taxon>Euteleostomi</taxon>
        <taxon>Actinopterygii</taxon>
        <taxon>Neopterygii</taxon>
        <taxon>Teleostei</taxon>
        <taxon>Neoteleostei</taxon>
        <taxon>Acanthomorphata</taxon>
        <taxon>Eupercaria</taxon>
        <taxon>Perciformes</taxon>
        <taxon>Cottioidei</taxon>
        <taxon>Cottales</taxon>
        <taxon>Liparidae</taxon>
        <taxon>Liparis</taxon>
    </lineage>
</organism>
<gene>
    <name evidence="2" type="ORF">EYF80_051683</name>
</gene>
<keyword evidence="3" id="KW-1185">Reference proteome</keyword>
<name>A0A4Z2FB35_9TELE</name>
<feature type="region of interest" description="Disordered" evidence="1">
    <location>
        <begin position="55"/>
        <end position="89"/>
    </location>
</feature>
<dbReference type="Proteomes" id="UP000314294">
    <property type="component" value="Unassembled WGS sequence"/>
</dbReference>
<evidence type="ECO:0000256" key="1">
    <source>
        <dbReference type="SAM" id="MobiDB-lite"/>
    </source>
</evidence>
<feature type="compositionally biased region" description="Acidic residues" evidence="1">
    <location>
        <begin position="63"/>
        <end position="89"/>
    </location>
</feature>
<evidence type="ECO:0000313" key="2">
    <source>
        <dbReference type="EMBL" id="TNN38145.1"/>
    </source>
</evidence>
<dbReference type="EMBL" id="SRLO01001400">
    <property type="protein sequence ID" value="TNN38145.1"/>
    <property type="molecule type" value="Genomic_DNA"/>
</dbReference>
<accession>A0A4Z2FB35</accession>
<evidence type="ECO:0000313" key="3">
    <source>
        <dbReference type="Proteomes" id="UP000314294"/>
    </source>
</evidence>
<dbReference type="AlphaFoldDB" id="A0A4Z2FB35"/>
<comment type="caution">
    <text evidence="2">The sequence shown here is derived from an EMBL/GenBank/DDBJ whole genome shotgun (WGS) entry which is preliminary data.</text>
</comment>
<protein>
    <submittedName>
        <fullName evidence="2">Uncharacterized protein</fullName>
    </submittedName>
</protein>
<reference evidence="2 3" key="1">
    <citation type="submission" date="2019-03" db="EMBL/GenBank/DDBJ databases">
        <title>First draft genome of Liparis tanakae, snailfish: a comprehensive survey of snailfish specific genes.</title>
        <authorList>
            <person name="Kim W."/>
            <person name="Song I."/>
            <person name="Jeong J.-H."/>
            <person name="Kim D."/>
            <person name="Kim S."/>
            <person name="Ryu S."/>
            <person name="Song J.Y."/>
            <person name="Lee S.K."/>
        </authorList>
    </citation>
    <scope>NUCLEOTIDE SEQUENCE [LARGE SCALE GENOMIC DNA]</scope>
    <source>
        <tissue evidence="2">Muscle</tissue>
    </source>
</reference>
<sequence>MEMFLSLMPFPFFRPRETSGDATTVYNGPYDANQLYDHHVEGEDVGVAHRRAGALLPPPLETQVDDVDAEREDEEEEGDDERCDAEDAG</sequence>
<proteinExistence type="predicted"/>